<sequence length="50" mass="5337">MTGATSLSPVLAILAVDAGISPWEAREHLTLEDARAILDLLQERAHAQKG</sequence>
<protein>
    <submittedName>
        <fullName evidence="1">Uncharacterized protein</fullName>
    </submittedName>
</protein>
<accession>A0A8S5U325</accession>
<organism evidence="1">
    <name type="scientific">Siphoviridae sp. ctcRb7</name>
    <dbReference type="NCBI Taxonomy" id="2825572"/>
    <lineage>
        <taxon>Viruses</taxon>
        <taxon>Duplodnaviria</taxon>
        <taxon>Heunggongvirae</taxon>
        <taxon>Uroviricota</taxon>
        <taxon>Caudoviricetes</taxon>
    </lineage>
</organism>
<name>A0A8S5U325_9CAUD</name>
<reference evidence="1" key="1">
    <citation type="journal article" date="2021" name="Proc. Natl. Acad. Sci. U.S.A.">
        <title>A Catalog of Tens of Thousands of Viruses from Human Metagenomes Reveals Hidden Associations with Chronic Diseases.</title>
        <authorList>
            <person name="Tisza M.J."/>
            <person name="Buck C.B."/>
        </authorList>
    </citation>
    <scope>NUCLEOTIDE SEQUENCE</scope>
    <source>
        <strain evidence="1">CtcRb7</strain>
    </source>
</reference>
<proteinExistence type="predicted"/>
<dbReference type="EMBL" id="BK015996">
    <property type="protein sequence ID" value="DAF88814.1"/>
    <property type="molecule type" value="Genomic_DNA"/>
</dbReference>
<evidence type="ECO:0000313" key="1">
    <source>
        <dbReference type="EMBL" id="DAF88814.1"/>
    </source>
</evidence>